<organism evidence="7 8">
    <name type="scientific">Penaeus vannamei</name>
    <name type="common">Whiteleg shrimp</name>
    <name type="synonym">Litopenaeus vannamei</name>
    <dbReference type="NCBI Taxonomy" id="6689"/>
    <lineage>
        <taxon>Eukaryota</taxon>
        <taxon>Metazoa</taxon>
        <taxon>Ecdysozoa</taxon>
        <taxon>Arthropoda</taxon>
        <taxon>Crustacea</taxon>
        <taxon>Multicrustacea</taxon>
        <taxon>Malacostraca</taxon>
        <taxon>Eumalacostraca</taxon>
        <taxon>Eucarida</taxon>
        <taxon>Decapoda</taxon>
        <taxon>Dendrobranchiata</taxon>
        <taxon>Penaeoidea</taxon>
        <taxon>Penaeidae</taxon>
        <taxon>Penaeus</taxon>
    </lineage>
</organism>
<dbReference type="SUPFAM" id="SSF53092">
    <property type="entry name" value="Creatinase/prolidase N-terminal domain"/>
    <property type="match status" value="1"/>
</dbReference>
<evidence type="ECO:0000313" key="7">
    <source>
        <dbReference type="EMBL" id="ROT84845.1"/>
    </source>
</evidence>
<dbReference type="GO" id="GO:0016805">
    <property type="term" value="F:dipeptidase activity"/>
    <property type="evidence" value="ECO:0007669"/>
    <property type="project" value="UniProtKB-KW"/>
</dbReference>
<keyword evidence="3" id="KW-0378">Hydrolase</keyword>
<evidence type="ECO:0000256" key="5">
    <source>
        <dbReference type="ARBA" id="ARBA00023049"/>
    </source>
</evidence>
<dbReference type="OrthoDB" id="10261878at2759"/>
<protein>
    <recommendedName>
        <fullName evidence="6">Aminopeptidase P N-terminal domain-containing protein</fullName>
    </recommendedName>
</protein>
<comment type="caution">
    <text evidence="7">The sequence shown here is derived from an EMBL/GenBank/DDBJ whole genome shotgun (WGS) entry which is preliminary data.</text>
</comment>
<gene>
    <name evidence="7" type="ORF">C7M84_021962</name>
</gene>
<accession>A0A3R7PWF6</accession>
<keyword evidence="1" id="KW-0645">Protease</keyword>
<dbReference type="EMBL" id="QCYY01000488">
    <property type="protein sequence ID" value="ROT84845.1"/>
    <property type="molecule type" value="Genomic_DNA"/>
</dbReference>
<name>A0A3R7PWF6_PENVA</name>
<sequence length="163" mass="18985">MAYLGTSHKDLHVRVAGWNFCGVWRRKSLWLRHRLPLRNMESYFHWAFGVLEPGWYGAVDVDTGRTVLFCPRLPEEYAVWMGRIVQPEEYRARYQVDEVCFVDQAARENSIRNWRCHCRSPKLKSEVSLRTMRAICSHEPQAQAVATRSAPFLTTHTTAISTT</sequence>
<dbReference type="STRING" id="6689.A0A3R7PWF6"/>
<proteinExistence type="predicted"/>
<dbReference type="GO" id="GO:0006508">
    <property type="term" value="P:proteolysis"/>
    <property type="evidence" value="ECO:0007669"/>
    <property type="project" value="UniProtKB-KW"/>
</dbReference>
<dbReference type="AlphaFoldDB" id="A0A3R7PWF6"/>
<reference evidence="7 8" key="2">
    <citation type="submission" date="2019-01" db="EMBL/GenBank/DDBJ databases">
        <title>The decoding of complex shrimp genome reveals the adaptation for benthos swimmer, frequently molting mechanism and breeding impact on genome.</title>
        <authorList>
            <person name="Sun Y."/>
            <person name="Gao Y."/>
            <person name="Yu Y."/>
        </authorList>
    </citation>
    <scope>NUCLEOTIDE SEQUENCE [LARGE SCALE GENOMIC DNA]</scope>
    <source>
        <tissue evidence="7">Muscle</tissue>
    </source>
</reference>
<keyword evidence="5" id="KW-0482">Metalloprotease</keyword>
<dbReference type="PANTHER" id="PTHR48480:SF2">
    <property type="entry name" value="PEPTIDASE D"/>
    <property type="match status" value="1"/>
</dbReference>
<evidence type="ECO:0000256" key="3">
    <source>
        <dbReference type="ARBA" id="ARBA00022801"/>
    </source>
</evidence>
<feature type="domain" description="Aminopeptidase P N-terminal" evidence="6">
    <location>
        <begin position="3"/>
        <end position="124"/>
    </location>
</feature>
<dbReference type="InterPro" id="IPR029149">
    <property type="entry name" value="Creatin/AminoP/Spt16_N"/>
</dbReference>
<evidence type="ECO:0000313" key="8">
    <source>
        <dbReference type="Proteomes" id="UP000283509"/>
    </source>
</evidence>
<reference evidence="7 8" key="1">
    <citation type="submission" date="2018-04" db="EMBL/GenBank/DDBJ databases">
        <authorList>
            <person name="Zhang X."/>
            <person name="Yuan J."/>
            <person name="Li F."/>
            <person name="Xiang J."/>
        </authorList>
    </citation>
    <scope>NUCLEOTIDE SEQUENCE [LARGE SCALE GENOMIC DNA]</scope>
    <source>
        <tissue evidence="7">Muscle</tissue>
    </source>
</reference>
<dbReference type="GO" id="GO:0070006">
    <property type="term" value="F:metalloaminopeptidase activity"/>
    <property type="evidence" value="ECO:0007669"/>
    <property type="project" value="InterPro"/>
</dbReference>
<dbReference type="Pfam" id="PF05195">
    <property type="entry name" value="AMP_N"/>
    <property type="match status" value="1"/>
</dbReference>
<evidence type="ECO:0000256" key="4">
    <source>
        <dbReference type="ARBA" id="ARBA00022997"/>
    </source>
</evidence>
<dbReference type="PANTHER" id="PTHR48480">
    <property type="match status" value="1"/>
</dbReference>
<keyword evidence="2" id="KW-0479">Metal-binding</keyword>
<dbReference type="InterPro" id="IPR007865">
    <property type="entry name" value="Aminopep_P_N"/>
</dbReference>
<dbReference type="GO" id="GO:0030145">
    <property type="term" value="F:manganese ion binding"/>
    <property type="evidence" value="ECO:0007669"/>
    <property type="project" value="InterPro"/>
</dbReference>
<evidence type="ECO:0000256" key="1">
    <source>
        <dbReference type="ARBA" id="ARBA00022670"/>
    </source>
</evidence>
<evidence type="ECO:0000259" key="6">
    <source>
        <dbReference type="SMART" id="SM01011"/>
    </source>
</evidence>
<dbReference type="Gene3D" id="3.40.350.10">
    <property type="entry name" value="Creatinase/prolidase N-terminal domain"/>
    <property type="match status" value="1"/>
</dbReference>
<dbReference type="SMART" id="SM01011">
    <property type="entry name" value="AMP_N"/>
    <property type="match status" value="1"/>
</dbReference>
<dbReference type="Proteomes" id="UP000283509">
    <property type="component" value="Unassembled WGS sequence"/>
</dbReference>
<keyword evidence="8" id="KW-1185">Reference proteome</keyword>
<keyword evidence="4" id="KW-0224">Dipeptidase</keyword>
<dbReference type="InterPro" id="IPR052433">
    <property type="entry name" value="X-Pro_dipept-like"/>
</dbReference>
<evidence type="ECO:0000256" key="2">
    <source>
        <dbReference type="ARBA" id="ARBA00022723"/>
    </source>
</evidence>